<proteinExistence type="predicted"/>
<keyword evidence="1 6" id="KW-0479">Metal-binding</keyword>
<feature type="binding site" evidence="6">
    <location>
        <position position="191"/>
    </location>
    <ligand>
        <name>Fe cation</name>
        <dbReference type="ChEBI" id="CHEBI:24875"/>
        <note>catalytic</note>
    </ligand>
</feature>
<dbReference type="GO" id="GO:0035515">
    <property type="term" value="F:oxidative RNA demethylase activity"/>
    <property type="evidence" value="ECO:0007669"/>
    <property type="project" value="TreeGrafter"/>
</dbReference>
<keyword evidence="4 6" id="KW-0408">Iron</keyword>
<evidence type="ECO:0000313" key="8">
    <source>
        <dbReference type="EMBL" id="SPS06164.1"/>
    </source>
</evidence>
<evidence type="ECO:0000256" key="5">
    <source>
        <dbReference type="PIRSR" id="PIRSR604574-1"/>
    </source>
</evidence>
<dbReference type="PANTHER" id="PTHR16557">
    <property type="entry name" value="ALKYLATED DNA REPAIR PROTEIN ALKB-RELATED"/>
    <property type="match status" value="1"/>
</dbReference>
<dbReference type="NCBIfam" id="NF011930">
    <property type="entry name" value="PRK15401.1"/>
    <property type="match status" value="1"/>
</dbReference>
<dbReference type="InterPro" id="IPR004574">
    <property type="entry name" value="Alkb"/>
</dbReference>
<feature type="binding site" evidence="5">
    <location>
        <position position="165"/>
    </location>
    <ligand>
        <name>substrate</name>
    </ligand>
</feature>
<organism evidence="8">
    <name type="scientific">Candidatus Nitrotoga fabula</name>
    <dbReference type="NCBI Taxonomy" id="2182327"/>
    <lineage>
        <taxon>Bacteria</taxon>
        <taxon>Pseudomonadati</taxon>
        <taxon>Pseudomonadota</taxon>
        <taxon>Betaproteobacteria</taxon>
        <taxon>Nitrosomonadales</taxon>
        <taxon>Gallionellaceae</taxon>
        <taxon>Candidatus Nitrotoga</taxon>
    </lineage>
</organism>
<evidence type="ECO:0000256" key="6">
    <source>
        <dbReference type="PIRSR" id="PIRSR604574-2"/>
    </source>
</evidence>
<feature type="binding site" evidence="6">
    <location>
        <position position="135"/>
    </location>
    <ligand>
        <name>Fe cation</name>
        <dbReference type="ChEBI" id="CHEBI:24875"/>
        <note>catalytic</note>
    </ligand>
</feature>
<evidence type="ECO:0000259" key="7">
    <source>
        <dbReference type="PROSITE" id="PS51471"/>
    </source>
</evidence>
<evidence type="ECO:0000256" key="3">
    <source>
        <dbReference type="ARBA" id="ARBA00023002"/>
    </source>
</evidence>
<feature type="binding site" evidence="5">
    <location>
        <begin position="208"/>
        <end position="214"/>
    </location>
    <ligand>
        <name>2-oxoglutarate</name>
        <dbReference type="ChEBI" id="CHEBI:16810"/>
    </ligand>
</feature>
<feature type="binding site" evidence="5">
    <location>
        <begin position="124"/>
        <end position="126"/>
    </location>
    <ligand>
        <name>2-oxoglutarate</name>
        <dbReference type="ChEBI" id="CHEBI:16810"/>
    </ligand>
</feature>
<feature type="domain" description="Fe2OG dioxygenase" evidence="7">
    <location>
        <begin position="117"/>
        <end position="217"/>
    </location>
</feature>
<dbReference type="PANTHER" id="PTHR16557:SF2">
    <property type="entry name" value="NUCLEIC ACID DIOXYGENASE ALKBH1"/>
    <property type="match status" value="1"/>
</dbReference>
<keyword evidence="8" id="KW-0489">Methyltransferase</keyword>
<comment type="cofactor">
    <cofactor evidence="6">
        <name>Fe(2+)</name>
        <dbReference type="ChEBI" id="CHEBI:29033"/>
    </cofactor>
    <text evidence="6">Binds 1 Fe(2+) ion per subunit.</text>
</comment>
<evidence type="ECO:0000256" key="2">
    <source>
        <dbReference type="ARBA" id="ARBA00022964"/>
    </source>
</evidence>
<dbReference type="InterPro" id="IPR037151">
    <property type="entry name" value="AlkB-like_sf"/>
</dbReference>
<keyword evidence="8" id="KW-0808">Transferase</keyword>
<protein>
    <submittedName>
        <fullName evidence="8">Oxidative demethylase of N1-methyladenine or N3-methylcytosine DNA lesions</fullName>
    </submittedName>
</protein>
<dbReference type="GO" id="GO:0008198">
    <property type="term" value="F:ferrous iron binding"/>
    <property type="evidence" value="ECO:0007669"/>
    <property type="project" value="TreeGrafter"/>
</dbReference>
<feature type="binding site" evidence="5">
    <location>
        <position position="139"/>
    </location>
    <ligand>
        <name>substrate</name>
    </ligand>
</feature>
<dbReference type="SUPFAM" id="SSF51197">
    <property type="entry name" value="Clavaminate synthase-like"/>
    <property type="match status" value="1"/>
</dbReference>
<keyword evidence="3" id="KW-0560">Oxidoreductase</keyword>
<evidence type="ECO:0000256" key="4">
    <source>
        <dbReference type="ARBA" id="ARBA00023004"/>
    </source>
</evidence>
<name>A0A2X0REP8_9PROT</name>
<dbReference type="GO" id="GO:0008168">
    <property type="term" value="F:methyltransferase activity"/>
    <property type="evidence" value="ECO:0007669"/>
    <property type="project" value="UniProtKB-KW"/>
</dbReference>
<dbReference type="PROSITE" id="PS51471">
    <property type="entry name" value="FE2OG_OXY"/>
    <property type="match status" value="1"/>
</dbReference>
<dbReference type="Gene3D" id="2.60.120.590">
    <property type="entry name" value="Alpha-ketoglutarate-dependent dioxygenase AlkB-like"/>
    <property type="match status" value="1"/>
</dbReference>
<keyword evidence="2" id="KW-0223">Dioxygenase</keyword>
<dbReference type="GO" id="GO:0035516">
    <property type="term" value="F:broad specificity oxidative DNA demethylase activity"/>
    <property type="evidence" value="ECO:0007669"/>
    <property type="project" value="TreeGrafter"/>
</dbReference>
<dbReference type="Pfam" id="PF13532">
    <property type="entry name" value="2OG-FeII_Oxy_2"/>
    <property type="match status" value="1"/>
</dbReference>
<feature type="binding site" evidence="5">
    <location>
        <begin position="80"/>
        <end position="82"/>
    </location>
    <ligand>
        <name>substrate</name>
    </ligand>
</feature>
<dbReference type="EMBL" id="LS423452">
    <property type="protein sequence ID" value="SPS06164.1"/>
    <property type="molecule type" value="Genomic_DNA"/>
</dbReference>
<dbReference type="GO" id="GO:0005737">
    <property type="term" value="C:cytoplasm"/>
    <property type="evidence" value="ECO:0007669"/>
    <property type="project" value="TreeGrafter"/>
</dbReference>
<gene>
    <name evidence="8" type="primary">alkB</name>
    <name evidence="8" type="ORF">NITFAB_1754</name>
</gene>
<dbReference type="InterPro" id="IPR005123">
    <property type="entry name" value="Oxoglu/Fe-dep_dioxygenase_dom"/>
</dbReference>
<evidence type="ECO:0000256" key="1">
    <source>
        <dbReference type="ARBA" id="ARBA00022723"/>
    </source>
</evidence>
<dbReference type="GO" id="GO:0035513">
    <property type="term" value="P:oxidative RNA demethylation"/>
    <property type="evidence" value="ECO:0007669"/>
    <property type="project" value="TreeGrafter"/>
</dbReference>
<dbReference type="GO" id="GO:0032259">
    <property type="term" value="P:methylation"/>
    <property type="evidence" value="ECO:0007669"/>
    <property type="project" value="UniProtKB-KW"/>
</dbReference>
<dbReference type="AlphaFoldDB" id="A0A2X0REP8"/>
<reference evidence="8" key="1">
    <citation type="submission" date="2018-05" db="EMBL/GenBank/DDBJ databases">
        <authorList>
            <person name="Lanie J.A."/>
            <person name="Ng W.-L."/>
            <person name="Kazmierczak K.M."/>
            <person name="Andrzejewski T.M."/>
            <person name="Davidsen T.M."/>
            <person name="Wayne K.J."/>
            <person name="Tettelin H."/>
            <person name="Glass J.I."/>
            <person name="Rusch D."/>
            <person name="Podicherti R."/>
            <person name="Tsui H.-C.T."/>
            <person name="Winkler M.E."/>
        </authorList>
    </citation>
    <scope>NUCLEOTIDE SEQUENCE</scope>
    <source>
        <strain evidence="8">KNB</strain>
    </source>
</reference>
<feature type="binding site" evidence="5">
    <location>
        <position position="73"/>
    </location>
    <ligand>
        <name>substrate</name>
    </ligand>
</feature>
<accession>A0A2X0REP8</accession>
<sequence>MHPDLFDALPVPQLQPFRLDEGAVLLRGFAGSDDRVLLEEVEKIIAVAPLRHMITPGGFRMSVAMSNCGQAGWVSDPGGYRYDAIDPETGKPWPALPAVFMELANRAARSAGYENFIPDVCLVNCYVPGTRLSLHQDKDERDSSAPIVSVSLGLPAVFLFGGSQRSIRPRRYTLLHGDVVVWGGPARYHFHGIAPLAEGHHAIAGRKRINLTFRKAL</sequence>
<dbReference type="InterPro" id="IPR027450">
    <property type="entry name" value="AlkB-like"/>
</dbReference>
<feature type="binding site" evidence="6">
    <location>
        <position position="137"/>
    </location>
    <ligand>
        <name>Fe cation</name>
        <dbReference type="ChEBI" id="CHEBI:24875"/>
        <note>catalytic</note>
    </ligand>
</feature>